<feature type="region of interest" description="Disordered" evidence="1">
    <location>
        <begin position="262"/>
        <end position="296"/>
    </location>
</feature>
<keyword evidence="2" id="KW-0472">Membrane</keyword>
<dbReference type="Pfam" id="PF22067">
    <property type="entry name" value="Cep192_D3"/>
    <property type="match status" value="1"/>
</dbReference>
<reference evidence="4" key="1">
    <citation type="submission" date="2020-11" db="EMBL/GenBank/DDBJ databases">
        <title>Sequencing the genomes of 1000 actinobacteria strains.</title>
        <authorList>
            <person name="Klenk H.-P."/>
        </authorList>
    </citation>
    <scope>NUCLEOTIDE SEQUENCE</scope>
    <source>
        <strain evidence="4">DSM 45356</strain>
    </source>
</reference>
<accession>A0A8J7GQ69</accession>
<feature type="compositionally biased region" description="Pro residues" evidence="1">
    <location>
        <begin position="283"/>
        <end position="293"/>
    </location>
</feature>
<feature type="compositionally biased region" description="Basic and acidic residues" evidence="1">
    <location>
        <begin position="264"/>
        <end position="280"/>
    </location>
</feature>
<gene>
    <name evidence="4" type="ORF">IW245_007591</name>
</gene>
<sequence length="416" mass="43313">MTTLAVLTSTMLEVAPGSQTTCELTLRNNGDVVEEYRFEVVGDAAPFAAVEPAVVSLYPGAETVVVVSFHPPRSGSVPAGELPFAVRVLPTEHPGSAVAPEGVLHVLPFTDTGAELTPRTSQGRRARHELAVDNRGNVPVTVQVAGGDPDGKLLVSPRPSILTVPPGQAVFARVVVRANSRLWRGQPVTHPFQVTVTADDGSRPIALDGAIVQNPVFSRTLARLVAGALALVLAGAAVWFLLLKPAVKSTAKESVRAPLTQVAEKADNAEQVAKEAKAKAEGSPPPPPPPVQPPATVHANYRFRLENLAANGATASGTPLTLGAKTSLSVTDMIFQAPQGDTGKVEVLVDGQVIMTLSLANFRDLDHHLGTPVDVPAGKTVTLRTTCTTAGAPLAGTSANNCRVWLLLTGVSHTAP</sequence>
<protein>
    <recommendedName>
        <fullName evidence="3">Cep192-like domain-containing protein</fullName>
    </recommendedName>
</protein>
<comment type="caution">
    <text evidence="4">The sequence shown here is derived from an EMBL/GenBank/DDBJ whole genome shotgun (WGS) entry which is preliminary data.</text>
</comment>
<organism evidence="4 5">
    <name type="scientific">Longispora fulva</name>
    <dbReference type="NCBI Taxonomy" id="619741"/>
    <lineage>
        <taxon>Bacteria</taxon>
        <taxon>Bacillati</taxon>
        <taxon>Actinomycetota</taxon>
        <taxon>Actinomycetes</taxon>
        <taxon>Micromonosporales</taxon>
        <taxon>Micromonosporaceae</taxon>
        <taxon>Longispora</taxon>
    </lineage>
</organism>
<dbReference type="Gene3D" id="2.60.40.10">
    <property type="entry name" value="Immunoglobulins"/>
    <property type="match status" value="1"/>
</dbReference>
<evidence type="ECO:0000256" key="2">
    <source>
        <dbReference type="SAM" id="Phobius"/>
    </source>
</evidence>
<keyword evidence="2" id="KW-0812">Transmembrane</keyword>
<dbReference type="AlphaFoldDB" id="A0A8J7GQ69"/>
<dbReference type="RefSeq" id="WP_197007821.1">
    <property type="nucleotide sequence ID" value="NZ_BONS01000013.1"/>
</dbReference>
<evidence type="ECO:0000313" key="5">
    <source>
        <dbReference type="Proteomes" id="UP000622552"/>
    </source>
</evidence>
<keyword evidence="2" id="KW-1133">Transmembrane helix</keyword>
<dbReference type="InterPro" id="IPR054089">
    <property type="entry name" value="Cep192-like_D3"/>
</dbReference>
<dbReference type="Proteomes" id="UP000622552">
    <property type="component" value="Unassembled WGS sequence"/>
</dbReference>
<evidence type="ECO:0000256" key="1">
    <source>
        <dbReference type="SAM" id="MobiDB-lite"/>
    </source>
</evidence>
<evidence type="ECO:0000313" key="4">
    <source>
        <dbReference type="EMBL" id="MBG6141397.1"/>
    </source>
</evidence>
<dbReference type="GO" id="GO:0005975">
    <property type="term" value="P:carbohydrate metabolic process"/>
    <property type="evidence" value="ECO:0007669"/>
    <property type="project" value="UniProtKB-ARBA"/>
</dbReference>
<dbReference type="EMBL" id="JADOUF010000001">
    <property type="protein sequence ID" value="MBG6141397.1"/>
    <property type="molecule type" value="Genomic_DNA"/>
</dbReference>
<dbReference type="InterPro" id="IPR013783">
    <property type="entry name" value="Ig-like_fold"/>
</dbReference>
<feature type="domain" description="Cep192-like" evidence="3">
    <location>
        <begin position="7"/>
        <end position="74"/>
    </location>
</feature>
<name>A0A8J7GQ69_9ACTN</name>
<evidence type="ECO:0000259" key="3">
    <source>
        <dbReference type="Pfam" id="PF22067"/>
    </source>
</evidence>
<feature type="transmembrane region" description="Helical" evidence="2">
    <location>
        <begin position="221"/>
        <end position="242"/>
    </location>
</feature>
<keyword evidence="5" id="KW-1185">Reference proteome</keyword>
<proteinExistence type="predicted"/>